<protein>
    <submittedName>
        <fullName evidence="2">Uncharacterized protein</fullName>
    </submittedName>
</protein>
<dbReference type="Proteomes" id="UP000837803">
    <property type="component" value="Unassembled WGS sequence"/>
</dbReference>
<evidence type="ECO:0000313" key="2">
    <source>
        <dbReference type="EMBL" id="CAH0999127.1"/>
    </source>
</evidence>
<feature type="signal peptide" evidence="1">
    <location>
        <begin position="1"/>
        <end position="20"/>
    </location>
</feature>
<accession>A0ABM9AX75</accession>
<reference evidence="2" key="1">
    <citation type="submission" date="2021-12" db="EMBL/GenBank/DDBJ databases">
        <authorList>
            <person name="Rodrigo-Torres L."/>
            <person name="Arahal R. D."/>
            <person name="Lucena T."/>
        </authorList>
    </citation>
    <scope>NUCLEOTIDE SEQUENCE</scope>
    <source>
        <strain evidence="2">CECT 8419</strain>
    </source>
</reference>
<name>A0ABM9AX75_9BACT</name>
<organism evidence="2 3">
    <name type="scientific">Neolewinella maritima</name>
    <dbReference type="NCBI Taxonomy" id="1383882"/>
    <lineage>
        <taxon>Bacteria</taxon>
        <taxon>Pseudomonadati</taxon>
        <taxon>Bacteroidota</taxon>
        <taxon>Saprospiria</taxon>
        <taxon>Saprospirales</taxon>
        <taxon>Lewinellaceae</taxon>
        <taxon>Neolewinella</taxon>
    </lineage>
</organism>
<dbReference type="RefSeq" id="WP_238749324.1">
    <property type="nucleotide sequence ID" value="NZ_CAKLPZ010000001.1"/>
</dbReference>
<evidence type="ECO:0000256" key="1">
    <source>
        <dbReference type="SAM" id="SignalP"/>
    </source>
</evidence>
<evidence type="ECO:0000313" key="3">
    <source>
        <dbReference type="Proteomes" id="UP000837803"/>
    </source>
</evidence>
<sequence>MYKLTLLSLLLPLLLCGQQADVPLVMYANGSIAYDSPASSRPVRVHTGTYLTGAGTLSLQEAAVLEVARGNQFVRLDSAGSYVLDELFIAEPESDGFISRFLQFVRRGLQQSASSGNLEKAYLENQGNAQGNIQGFGDGGLAGLLPFGGTLGPELTHFNWPGDGSTGGTYRLRIVDSLTEAVLLGATARDTSLRIDLAGLSLQDGQTYYWEVFPNQPAGTGGPKRLGVRPPTVVGSRIYFTYRDRSVDELVTHLRVNGVYQATQSEAQRMLMEAMTYEADGYLYAADRAYRRGLAEDAGNELLIRSYAAFLSRWNQRGLAKQVLHMQRLE</sequence>
<feature type="chain" id="PRO_5045080724" evidence="1">
    <location>
        <begin position="21"/>
        <end position="330"/>
    </location>
</feature>
<gene>
    <name evidence="2" type="ORF">LEM8419_00423</name>
</gene>
<keyword evidence="1" id="KW-0732">Signal</keyword>
<proteinExistence type="predicted"/>
<keyword evidence="3" id="KW-1185">Reference proteome</keyword>
<comment type="caution">
    <text evidence="2">The sequence shown here is derived from an EMBL/GenBank/DDBJ whole genome shotgun (WGS) entry which is preliminary data.</text>
</comment>
<dbReference type="EMBL" id="CAKLPZ010000001">
    <property type="protein sequence ID" value="CAH0999127.1"/>
    <property type="molecule type" value="Genomic_DNA"/>
</dbReference>